<dbReference type="InterPro" id="IPR027417">
    <property type="entry name" value="P-loop_NTPase"/>
</dbReference>
<dbReference type="AlphaFoldDB" id="A0A9W6RN16"/>
<evidence type="ECO:0000313" key="1">
    <source>
        <dbReference type="EMBL" id="GLY78494.1"/>
    </source>
</evidence>
<dbReference type="RefSeq" id="WP_285629364.1">
    <property type="nucleotide sequence ID" value="NZ_BSTJ01000009.1"/>
</dbReference>
<evidence type="ECO:0000313" key="2">
    <source>
        <dbReference type="Proteomes" id="UP001165135"/>
    </source>
</evidence>
<comment type="caution">
    <text evidence="1">The sequence shown here is derived from an EMBL/GenBank/DDBJ whole genome shotgun (WGS) entry which is preliminary data.</text>
</comment>
<organism evidence="1 2">
    <name type="scientific">Actinoallomurus iriomotensis</name>
    <dbReference type="NCBI Taxonomy" id="478107"/>
    <lineage>
        <taxon>Bacteria</taxon>
        <taxon>Bacillati</taxon>
        <taxon>Actinomycetota</taxon>
        <taxon>Actinomycetes</taxon>
        <taxon>Streptosporangiales</taxon>
        <taxon>Thermomonosporaceae</taxon>
        <taxon>Actinoallomurus</taxon>
    </lineage>
</organism>
<sequence>MPGMDGGRVAARGFQFQYVRTLEALLTSTLQAEVYACRIEGPHEPSSETMIDVVDFDLISEAGECLLAAQVKSAATGRVMSSPKAFSILVDLTSSFKARRYELITAATPDANCRKLAQALIDHGSDTSGLRDALAEILKNAPKALASLNKLDIEHLAHLCRARIVFDTREDQEIREHLHYLLRKYRSRNRAGLGDRSAGLIFGYLIAEIMRRAASPEAAQWTIEDFSSEVLIDDEILTRALGRQDWGVVYGPIAPVPHIPRPDILQSISDIFLASSPDRAVPRLCAITGLSGIGKSSMAASYIAEWADRYDLVFWADAATPETLMSSFRRLLGHLIEREVEPTSPTVEFMQEQIFELLRGFPGKWLLIFDDAFQGVARGWLPRLGDGDILITSTDSAGWRHAHGRIEMTRMSRSQAVQLFKRGLSIEHSVTEAEERSIVHLVESLEGWPLAIELACGYLASCGIQLDQLSMYQSMLIDRAMDDRVSVPWGYPRTLVASILLNIDRLRQISRSGGPPFEQVSALLCGLCYFASGRIPLHLALVSVYVDPAEVPDRPALLTLMDESNAPVRELIRSLTQVSFVRYTEPLPPFNGESMPGADDTISLNSVLQDILRKVFELSFTTTELISRCAFHANLWLKHAVEADSGERAWVIAQHAASLVKNVERLATPNNVTALLLGNLAGFYEGQGQHRVASELLVRELAWLDGMENPNELLIFQSRIILAEIHVREENSVDGAEFVVANLSGLDAYIKRVALESESAAAFLATRASIVLETQSRISPTHPELNSLREKIDELVGQISSTPVTAMLEGLADLNRLITEDRHEEGERLARTFLNDHSEADAIPPVAALEVRRLLIETLAYQRKWSEATAEFEIFKPHIKPRSLHHFSIQNLIHNVGLACALGWLIAADNSAAGLLDRIAKAIEISDIKPTLPDETRARFTLLEGINAAAQGDFARCTAAIEEIKTVRFGSAGAKDAETWERLLAALPGRVSSIASKTIHGHIQEYGKSILDRGCPLMESDERLQRILREAIVHAELLSSNDAAHRIFRVSSIMDTLSANPTRRNSGFPVVILQPIHQIAIGRLSQKGLIELQIHLICDAGFRRVSLVETASIPLLDKWKFRLKGVRADLLDSADTLRATAAVQSNSSWISEADSAGRVLVFYGWGFQLEEPRSFQRLLASPETFRDGVKEAADCGLLAAAFVPWHG</sequence>
<evidence type="ECO:0008006" key="3">
    <source>
        <dbReference type="Google" id="ProtNLM"/>
    </source>
</evidence>
<dbReference type="Gene3D" id="3.40.50.300">
    <property type="entry name" value="P-loop containing nucleotide triphosphate hydrolases"/>
    <property type="match status" value="1"/>
</dbReference>
<accession>A0A9W6RN16</accession>
<proteinExistence type="predicted"/>
<dbReference type="EMBL" id="BSTJ01000009">
    <property type="protein sequence ID" value="GLY78494.1"/>
    <property type="molecule type" value="Genomic_DNA"/>
</dbReference>
<dbReference type="SUPFAM" id="SSF52540">
    <property type="entry name" value="P-loop containing nucleoside triphosphate hydrolases"/>
    <property type="match status" value="1"/>
</dbReference>
<dbReference type="PANTHER" id="PTHR47691">
    <property type="entry name" value="REGULATOR-RELATED"/>
    <property type="match status" value="1"/>
</dbReference>
<dbReference type="PANTHER" id="PTHR47691:SF3">
    <property type="entry name" value="HTH-TYPE TRANSCRIPTIONAL REGULATOR RV0890C-RELATED"/>
    <property type="match status" value="1"/>
</dbReference>
<gene>
    <name evidence="1" type="ORF">Airi01_067610</name>
</gene>
<reference evidence="1" key="1">
    <citation type="submission" date="2023-03" db="EMBL/GenBank/DDBJ databases">
        <title>Actinoallomurus iriomotensis NBRC 103681.</title>
        <authorList>
            <person name="Ichikawa N."/>
            <person name="Sato H."/>
            <person name="Tonouchi N."/>
        </authorList>
    </citation>
    <scope>NUCLEOTIDE SEQUENCE</scope>
    <source>
        <strain evidence="1">NBRC 103681</strain>
    </source>
</reference>
<dbReference type="GO" id="GO:0043531">
    <property type="term" value="F:ADP binding"/>
    <property type="evidence" value="ECO:0007669"/>
    <property type="project" value="InterPro"/>
</dbReference>
<name>A0A9W6RN16_9ACTN</name>
<dbReference type="Proteomes" id="UP001165135">
    <property type="component" value="Unassembled WGS sequence"/>
</dbReference>
<protein>
    <recommendedName>
        <fullName evidence="3">NB-ARC domain-containing protein</fullName>
    </recommendedName>
</protein>